<keyword evidence="3" id="KW-1185">Reference proteome</keyword>
<sequence length="353" mass="39462">MTLNAALFEFAPRYMKDQLENLAYECDQRLERELLPRLRTILRQVDQERDAFEKHKQDATRDLRKHLSLLRFDAAAVDDAIGRLHTVAPRYLALFPKESSLALPFSDCPSASASLSTPSTTVSADNIFDTPCVCTGGQVATSPVSTPDTSNHGTQVSTTQAKPRTHPTKPLSLDCQVQAQVVAESSTASPSPKRPQADRRAESGTPYKRQRTTEDKASGVVQLKIKQRVAFPNLMTGVDGEEMASKYWIREHLGMEPHTFVPETPANSNPQVDNTGDIMLRDEDMDDFCPSFPKLRDSIRSRQSDHEENRGKLRRGRRNVPRLDYAEIAAPWSASEVDTEVNLISRTRGVELT</sequence>
<dbReference type="EMBL" id="WUBL01000243">
    <property type="protein sequence ID" value="KAF2963003.1"/>
    <property type="molecule type" value="Genomic_DNA"/>
</dbReference>
<feature type="compositionally biased region" description="Polar residues" evidence="1">
    <location>
        <begin position="175"/>
        <end position="190"/>
    </location>
</feature>
<comment type="caution">
    <text evidence="2">The sequence shown here is derived from an EMBL/GenBank/DDBJ whole genome shotgun (WGS) entry which is preliminary data.</text>
</comment>
<feature type="compositionally biased region" description="Polar residues" evidence="1">
    <location>
        <begin position="140"/>
        <end position="162"/>
    </location>
</feature>
<dbReference type="OrthoDB" id="4653114at2759"/>
<proteinExistence type="predicted"/>
<name>A0A7C8IK20_9PEZI</name>
<dbReference type="InParanoid" id="A0A7C8IK20"/>
<dbReference type="AlphaFoldDB" id="A0A7C8IK20"/>
<feature type="region of interest" description="Disordered" evidence="1">
    <location>
        <begin position="140"/>
        <end position="219"/>
    </location>
</feature>
<accession>A0A7C8IK20</accession>
<dbReference type="Proteomes" id="UP000481858">
    <property type="component" value="Unassembled WGS sequence"/>
</dbReference>
<organism evidence="2 3">
    <name type="scientific">Xylaria multiplex</name>
    <dbReference type="NCBI Taxonomy" id="323545"/>
    <lineage>
        <taxon>Eukaryota</taxon>
        <taxon>Fungi</taxon>
        <taxon>Dikarya</taxon>
        <taxon>Ascomycota</taxon>
        <taxon>Pezizomycotina</taxon>
        <taxon>Sordariomycetes</taxon>
        <taxon>Xylariomycetidae</taxon>
        <taxon>Xylariales</taxon>
        <taxon>Xylariaceae</taxon>
        <taxon>Xylaria</taxon>
    </lineage>
</organism>
<protein>
    <submittedName>
        <fullName evidence="2">Uncharacterized protein</fullName>
    </submittedName>
</protein>
<evidence type="ECO:0000313" key="2">
    <source>
        <dbReference type="EMBL" id="KAF2963003.1"/>
    </source>
</evidence>
<reference evidence="2 3" key="1">
    <citation type="submission" date="2019-12" db="EMBL/GenBank/DDBJ databases">
        <title>Draft genome sequence of the ascomycete Xylaria multiplex DSM 110363.</title>
        <authorList>
            <person name="Buettner E."/>
            <person name="Kellner H."/>
        </authorList>
    </citation>
    <scope>NUCLEOTIDE SEQUENCE [LARGE SCALE GENOMIC DNA]</scope>
    <source>
        <strain evidence="2 3">DSM 110363</strain>
    </source>
</reference>
<gene>
    <name evidence="2" type="ORF">GQX73_g10571</name>
</gene>
<evidence type="ECO:0000256" key="1">
    <source>
        <dbReference type="SAM" id="MobiDB-lite"/>
    </source>
</evidence>
<evidence type="ECO:0000313" key="3">
    <source>
        <dbReference type="Proteomes" id="UP000481858"/>
    </source>
</evidence>